<dbReference type="EMBL" id="VCNI01000001">
    <property type="protein sequence ID" value="TMU56843.1"/>
    <property type="molecule type" value="Genomic_DNA"/>
</dbReference>
<evidence type="ECO:0000313" key="11">
    <source>
        <dbReference type="EMBL" id="TMU56843.1"/>
    </source>
</evidence>
<dbReference type="Gene3D" id="3.40.718.10">
    <property type="entry name" value="Isopropylmalate Dehydrogenase"/>
    <property type="match status" value="1"/>
</dbReference>
<reference evidence="11 12" key="1">
    <citation type="submission" date="2019-05" db="EMBL/GenBank/DDBJ databases">
        <title>Flagellimonas sp. AsT0115, sp. nov., isolated from a marine red algae, Asparagopsis taxiformis.</title>
        <authorList>
            <person name="Kim J."/>
            <person name="Jeong S.E."/>
            <person name="Jeon C.O."/>
        </authorList>
    </citation>
    <scope>NUCLEOTIDE SEQUENCE [LARGE SCALE GENOMIC DNA]</scope>
    <source>
        <strain evidence="11 12">AsT0115</strain>
    </source>
</reference>
<dbReference type="EC" id="1.1.1.42" evidence="10"/>
<sequence>MAKIFYTKTDEAPALATQSFLPIVKAFTNTANIEIETKDISLAGRIAAVFPEFLTEEQQISDDLKILGDLAKTPEANIIKLPNISASIPQLKEAIEELQQKGYKLPDYPDEPQNADEKAIKARYDKIKGSAVNPVLREGNSDRRAPKAIKNYAKKNPHTMGAWSPDSKTHVATMDHGDFRNNEKSLTMSSADDIRIELVDASGNATILKEKVVLQKGEVIDATVMSKKALVDFLTEEISGAKKDNLLLSLHFKATMMKVSDPIIFGHALETYFSELFNQYRSTFEELGINANNGLETLLDKLQELPADKREEIQKAIVKNIENGPDLAMVNSDKGITNLHVPSDVIIDASMPAMIRTSGKMWNKDGELQDTKAIIPDSSYAGVYQATIDFCKENGAFDPTTMGTVPNVGLMAQKAEEYGSHDKTFEIPTAGTVRVVSNSNNSTLLEHAVEEGDIWRMCQVKDAPVQDWVKLAVSRASATNTPAVFWLDKNRAHDAELISKVNAYLKDHDTNGLEIHILSPVEATKFTLQRVKEGKDTISVSGNVLRDYLTDLFPILEVGTSAKMLSIVPLMNGGGLFETGAGGSAPKHVEQFLEEGHLRWDSLGEFLALGVSLEFYGEKNNNKKASVLADTLDKATEKFLDNDKSPSRKVNELDTRGSHFYLCLYWAEQLAEQNEDAELRAIFSNISSQLNSNEAKIAQELIDSQGTSMDIGGYYLPDSDMATKAMRPSETLNTILAGLS</sequence>
<comment type="catalytic activity">
    <reaction evidence="8 10">
        <text>D-threo-isocitrate + NADP(+) = 2-oxoglutarate + CO2 + NADPH</text>
        <dbReference type="Rhea" id="RHEA:19629"/>
        <dbReference type="ChEBI" id="CHEBI:15562"/>
        <dbReference type="ChEBI" id="CHEBI:16526"/>
        <dbReference type="ChEBI" id="CHEBI:16810"/>
        <dbReference type="ChEBI" id="CHEBI:57783"/>
        <dbReference type="ChEBI" id="CHEBI:58349"/>
        <dbReference type="EC" id="1.1.1.42"/>
    </reaction>
</comment>
<evidence type="ECO:0000256" key="6">
    <source>
        <dbReference type="ARBA" id="ARBA00022857"/>
    </source>
</evidence>
<evidence type="ECO:0000256" key="2">
    <source>
        <dbReference type="ARBA" id="ARBA00022435"/>
    </source>
</evidence>
<evidence type="ECO:0000313" key="12">
    <source>
        <dbReference type="Proteomes" id="UP000751614"/>
    </source>
</evidence>
<evidence type="ECO:0000256" key="3">
    <source>
        <dbReference type="ARBA" id="ARBA00022532"/>
    </source>
</evidence>
<evidence type="ECO:0000256" key="5">
    <source>
        <dbReference type="ARBA" id="ARBA00022842"/>
    </source>
</evidence>
<dbReference type="PANTHER" id="PTHR36999">
    <property type="entry name" value="ISOCITRATE DEHYDROGENASE [NADP]"/>
    <property type="match status" value="1"/>
</dbReference>
<comment type="cofactor">
    <cofactor evidence="1">
        <name>Mg(2+)</name>
        <dbReference type="ChEBI" id="CHEBI:18420"/>
    </cofactor>
</comment>
<dbReference type="SUPFAM" id="SSF53659">
    <property type="entry name" value="Isocitrate/Isopropylmalate dehydrogenase-like"/>
    <property type="match status" value="1"/>
</dbReference>
<dbReference type="Proteomes" id="UP000751614">
    <property type="component" value="Unassembled WGS sequence"/>
</dbReference>
<proteinExistence type="inferred from homology"/>
<dbReference type="PANTHER" id="PTHR36999:SF1">
    <property type="entry name" value="ISOCITRATE DEHYDROGENASE (NADP(+))"/>
    <property type="match status" value="1"/>
</dbReference>
<comment type="similarity">
    <text evidence="9 10">Belongs to the monomeric-type IDH family.</text>
</comment>
<dbReference type="Pfam" id="PF03971">
    <property type="entry name" value="IDH"/>
    <property type="match status" value="1"/>
</dbReference>
<gene>
    <name evidence="11" type="ORF">FGG15_04670</name>
</gene>
<keyword evidence="2 10" id="KW-0329">Glyoxylate bypass</keyword>
<keyword evidence="3 10" id="KW-0816">Tricarboxylic acid cycle</keyword>
<dbReference type="RefSeq" id="WP_138833706.1">
    <property type="nucleotide sequence ID" value="NZ_VCNI01000001.1"/>
</dbReference>
<dbReference type="NCBIfam" id="TIGR00178">
    <property type="entry name" value="monomer_idh"/>
    <property type="match status" value="1"/>
</dbReference>
<keyword evidence="4" id="KW-0479">Metal-binding</keyword>
<evidence type="ECO:0000256" key="1">
    <source>
        <dbReference type="ARBA" id="ARBA00001946"/>
    </source>
</evidence>
<organism evidence="11 12">
    <name type="scientific">Flagellimonas algicola</name>
    <dbReference type="NCBI Taxonomy" id="2583815"/>
    <lineage>
        <taxon>Bacteria</taxon>
        <taxon>Pseudomonadati</taxon>
        <taxon>Bacteroidota</taxon>
        <taxon>Flavobacteriia</taxon>
        <taxon>Flavobacteriales</taxon>
        <taxon>Flavobacteriaceae</taxon>
        <taxon>Flagellimonas</taxon>
    </lineage>
</organism>
<evidence type="ECO:0000256" key="8">
    <source>
        <dbReference type="ARBA" id="ARBA00023554"/>
    </source>
</evidence>
<evidence type="ECO:0000256" key="4">
    <source>
        <dbReference type="ARBA" id="ARBA00022723"/>
    </source>
</evidence>
<dbReference type="GO" id="GO:0004450">
    <property type="term" value="F:isocitrate dehydrogenase (NADP+) activity"/>
    <property type="evidence" value="ECO:0007669"/>
    <property type="project" value="UniProtKB-EC"/>
</dbReference>
<evidence type="ECO:0000256" key="10">
    <source>
        <dbReference type="PIRNR" id="PIRNR009407"/>
    </source>
</evidence>
<dbReference type="PIRSF" id="PIRSF009407">
    <property type="entry name" value="IDH_monmr"/>
    <property type="match status" value="1"/>
</dbReference>
<keyword evidence="6 10" id="KW-0521">NADP</keyword>
<keyword evidence="5" id="KW-0460">Magnesium</keyword>
<evidence type="ECO:0000256" key="9">
    <source>
        <dbReference type="ARBA" id="ARBA00046318"/>
    </source>
</evidence>
<keyword evidence="7 10" id="KW-0560">Oxidoreductase</keyword>
<name>A0ABY2WPK2_9FLAO</name>
<comment type="caution">
    <text evidence="11">The sequence shown here is derived from an EMBL/GenBank/DDBJ whole genome shotgun (WGS) entry which is preliminary data.</text>
</comment>
<keyword evidence="12" id="KW-1185">Reference proteome</keyword>
<protein>
    <recommendedName>
        <fullName evidence="10">Isocitrate dehydrogenase [NADP]</fullName>
        <ecNumber evidence="10">1.1.1.42</ecNumber>
    </recommendedName>
    <alternativeName>
        <fullName evidence="10">Oxalosuccinate decarboxylase</fullName>
    </alternativeName>
</protein>
<accession>A0ABY2WPK2</accession>
<evidence type="ECO:0000256" key="7">
    <source>
        <dbReference type="ARBA" id="ARBA00023002"/>
    </source>
</evidence>
<dbReference type="InterPro" id="IPR004436">
    <property type="entry name" value="Isocitrate_DH_NADP_mono"/>
</dbReference>